<evidence type="ECO:0000256" key="10">
    <source>
        <dbReference type="ARBA" id="ARBA00023201"/>
    </source>
</evidence>
<dbReference type="InterPro" id="IPR001873">
    <property type="entry name" value="ENaC"/>
</dbReference>
<protein>
    <recommendedName>
        <fullName evidence="16">Pickpocket protein 28</fullName>
    </recommendedName>
</protein>
<dbReference type="Proteomes" id="UP000410492">
    <property type="component" value="Unassembled WGS sequence"/>
</dbReference>
<evidence type="ECO:0000256" key="5">
    <source>
        <dbReference type="ARBA" id="ARBA00022692"/>
    </source>
</evidence>
<evidence type="ECO:0000256" key="1">
    <source>
        <dbReference type="ARBA" id="ARBA00004141"/>
    </source>
</evidence>
<gene>
    <name evidence="14" type="ORF">CALMAC_LOCUS12282</name>
</gene>
<dbReference type="PANTHER" id="PTHR11690:SF288">
    <property type="entry name" value="AMILORIDE-SENSITIVE NA+ CHANNEL-RELATED"/>
    <property type="match status" value="1"/>
</dbReference>
<dbReference type="Pfam" id="PF00858">
    <property type="entry name" value="ASC"/>
    <property type="match status" value="1"/>
</dbReference>
<keyword evidence="8 12" id="KW-0406">Ion transport</keyword>
<dbReference type="EMBL" id="CAACVG010009081">
    <property type="protein sequence ID" value="VEN51994.1"/>
    <property type="molecule type" value="Genomic_DNA"/>
</dbReference>
<evidence type="ECO:0000256" key="9">
    <source>
        <dbReference type="ARBA" id="ARBA00023136"/>
    </source>
</evidence>
<keyword evidence="10 12" id="KW-0739">Sodium transport</keyword>
<evidence type="ECO:0008006" key="16">
    <source>
        <dbReference type="Google" id="ProtNLM"/>
    </source>
</evidence>
<reference evidence="14 15" key="1">
    <citation type="submission" date="2019-01" db="EMBL/GenBank/DDBJ databases">
        <authorList>
            <person name="Sayadi A."/>
        </authorList>
    </citation>
    <scope>NUCLEOTIDE SEQUENCE [LARGE SCALE GENOMIC DNA]</scope>
</reference>
<keyword evidence="6 13" id="KW-1133">Transmembrane helix</keyword>
<evidence type="ECO:0000256" key="6">
    <source>
        <dbReference type="ARBA" id="ARBA00022989"/>
    </source>
</evidence>
<evidence type="ECO:0000256" key="12">
    <source>
        <dbReference type="RuleBase" id="RU000679"/>
    </source>
</evidence>
<dbReference type="GO" id="GO:0005886">
    <property type="term" value="C:plasma membrane"/>
    <property type="evidence" value="ECO:0007669"/>
    <property type="project" value="TreeGrafter"/>
</dbReference>
<comment type="subcellular location">
    <subcellularLocation>
        <location evidence="1">Membrane</location>
        <topology evidence="1">Multi-pass membrane protein</topology>
    </subcellularLocation>
</comment>
<keyword evidence="15" id="KW-1185">Reference proteome</keyword>
<proteinExistence type="inferred from homology"/>
<dbReference type="PRINTS" id="PR01078">
    <property type="entry name" value="AMINACHANNEL"/>
</dbReference>
<keyword evidence="7" id="KW-0915">Sodium</keyword>
<keyword evidence="4 12" id="KW-0894">Sodium channel</keyword>
<evidence type="ECO:0000256" key="11">
    <source>
        <dbReference type="ARBA" id="ARBA00023303"/>
    </source>
</evidence>
<evidence type="ECO:0000256" key="13">
    <source>
        <dbReference type="SAM" id="Phobius"/>
    </source>
</evidence>
<dbReference type="InterPro" id="IPR020903">
    <property type="entry name" value="ENaC_CS"/>
</dbReference>
<dbReference type="Gene3D" id="2.60.470.10">
    <property type="entry name" value="Acid-sensing ion channels like domains"/>
    <property type="match status" value="1"/>
</dbReference>
<feature type="transmembrane region" description="Helical" evidence="13">
    <location>
        <begin position="103"/>
        <end position="125"/>
    </location>
</feature>
<dbReference type="PROSITE" id="PS01206">
    <property type="entry name" value="ASC"/>
    <property type="match status" value="1"/>
</dbReference>
<keyword evidence="9 13" id="KW-0472">Membrane</keyword>
<dbReference type="Gene3D" id="1.10.287.770">
    <property type="entry name" value="YojJ-like"/>
    <property type="match status" value="1"/>
</dbReference>
<name>A0A653CVN7_CALMS</name>
<accession>A0A653CVN7</accession>
<evidence type="ECO:0000256" key="8">
    <source>
        <dbReference type="ARBA" id="ARBA00023065"/>
    </source>
</evidence>
<dbReference type="PANTHER" id="PTHR11690">
    <property type="entry name" value="AMILORIDE-SENSITIVE SODIUM CHANNEL-RELATED"/>
    <property type="match status" value="1"/>
</dbReference>
<sequence length="594" mass="68457">MDIKKIRSSRQSNIVHCDSGCSVSTHHLGYDMTKKSKEDKMAESEAAAKAKAIEEELYEYDQKKRQSVFRRNLKSYFHIFSDYTGIHGIKYMGEQDRSMFERIWWLILFTVSLYACIYLIIQTWIKWDTSPVLVSFARSPTPVWQVPFPAITVCPENKSRQRKYNFTDAYDRYVHDRGNMTEDEMKLFSHSSLICDNHLYNDGELTTDFSTIQYLMSIAPQFGDVFFSCKWTLQNQSCHNFFTPMLTEEGLCFTFNMLDKTELLRNNVFLHDENYMSHGMKAEGWTLEDGYPRTASKDTYPRRALSAGYSAGFFLLLTAYEQDLDYVCKGPVQGFKILLHNPAEIPRVGMQYFRAPLNQEVVVAVKPDMMTTSDGLRGYDPHRRNCFFPSERHLAYYQSYTQQNCQVECLANFTLERCGCVAYHMPHEEGTNICSSGNQVCMFEAQTELLSREVEAGISNVDAMTDERTSSDCDCLPACTSLVYNAETSQADFNWQKLFEGFRANFSEFPGIQFTRVTLFFKEQQFITSERNELFGQTDFLANCGGILGLFTGFSVLSLVEILYFLTLRLMCNVRMFGRRNWAGPVANGVPHND</sequence>
<feature type="transmembrane region" description="Helical" evidence="13">
    <location>
        <begin position="540"/>
        <end position="566"/>
    </location>
</feature>
<comment type="similarity">
    <text evidence="2 12">Belongs to the amiloride-sensitive sodium channel (TC 1.A.6) family.</text>
</comment>
<dbReference type="AlphaFoldDB" id="A0A653CVN7"/>
<keyword evidence="3 12" id="KW-0813">Transport</keyword>
<evidence type="ECO:0000256" key="7">
    <source>
        <dbReference type="ARBA" id="ARBA00023053"/>
    </source>
</evidence>
<keyword evidence="5 12" id="KW-0812">Transmembrane</keyword>
<evidence type="ECO:0000256" key="3">
    <source>
        <dbReference type="ARBA" id="ARBA00022448"/>
    </source>
</evidence>
<dbReference type="OrthoDB" id="6021021at2759"/>
<keyword evidence="11 12" id="KW-0407">Ion channel</keyword>
<evidence type="ECO:0000256" key="4">
    <source>
        <dbReference type="ARBA" id="ARBA00022461"/>
    </source>
</evidence>
<dbReference type="GO" id="GO:0015280">
    <property type="term" value="F:ligand-gated sodium channel activity"/>
    <property type="evidence" value="ECO:0007669"/>
    <property type="project" value="TreeGrafter"/>
</dbReference>
<evidence type="ECO:0000313" key="14">
    <source>
        <dbReference type="EMBL" id="VEN51994.1"/>
    </source>
</evidence>
<evidence type="ECO:0000256" key="2">
    <source>
        <dbReference type="ARBA" id="ARBA00007193"/>
    </source>
</evidence>
<organism evidence="14 15">
    <name type="scientific">Callosobruchus maculatus</name>
    <name type="common">Southern cowpea weevil</name>
    <name type="synonym">Pulse bruchid</name>
    <dbReference type="NCBI Taxonomy" id="64391"/>
    <lineage>
        <taxon>Eukaryota</taxon>
        <taxon>Metazoa</taxon>
        <taxon>Ecdysozoa</taxon>
        <taxon>Arthropoda</taxon>
        <taxon>Hexapoda</taxon>
        <taxon>Insecta</taxon>
        <taxon>Pterygota</taxon>
        <taxon>Neoptera</taxon>
        <taxon>Endopterygota</taxon>
        <taxon>Coleoptera</taxon>
        <taxon>Polyphaga</taxon>
        <taxon>Cucujiformia</taxon>
        <taxon>Chrysomeloidea</taxon>
        <taxon>Chrysomelidae</taxon>
        <taxon>Bruchinae</taxon>
        <taxon>Bruchini</taxon>
        <taxon>Callosobruchus</taxon>
    </lineage>
</organism>
<evidence type="ECO:0000313" key="15">
    <source>
        <dbReference type="Proteomes" id="UP000410492"/>
    </source>
</evidence>